<feature type="region of interest" description="Disordered" evidence="1">
    <location>
        <begin position="1"/>
        <end position="48"/>
    </location>
</feature>
<accession>A0A060SC63</accession>
<protein>
    <submittedName>
        <fullName evidence="2">Uncharacterized protein</fullName>
    </submittedName>
</protein>
<name>A0A060SC63_PYCCI</name>
<dbReference type="EMBL" id="CCBP010000110">
    <property type="protein sequence ID" value="CDO72102.1"/>
    <property type="molecule type" value="Genomic_DNA"/>
</dbReference>
<dbReference type="Proteomes" id="UP000029665">
    <property type="component" value="Unassembled WGS sequence"/>
</dbReference>
<dbReference type="STRING" id="5643.A0A060SC63"/>
<evidence type="ECO:0000256" key="1">
    <source>
        <dbReference type="SAM" id="MobiDB-lite"/>
    </source>
</evidence>
<dbReference type="AlphaFoldDB" id="A0A060SC63"/>
<organism evidence="2 3">
    <name type="scientific">Pycnoporus cinnabarinus</name>
    <name type="common">Cinnabar-red polypore</name>
    <name type="synonym">Trametes cinnabarina</name>
    <dbReference type="NCBI Taxonomy" id="5643"/>
    <lineage>
        <taxon>Eukaryota</taxon>
        <taxon>Fungi</taxon>
        <taxon>Dikarya</taxon>
        <taxon>Basidiomycota</taxon>
        <taxon>Agaricomycotina</taxon>
        <taxon>Agaricomycetes</taxon>
        <taxon>Polyporales</taxon>
        <taxon>Polyporaceae</taxon>
        <taxon>Trametes</taxon>
    </lineage>
</organism>
<evidence type="ECO:0000313" key="2">
    <source>
        <dbReference type="EMBL" id="CDO72102.1"/>
    </source>
</evidence>
<feature type="compositionally biased region" description="Basic and acidic residues" evidence="1">
    <location>
        <begin position="29"/>
        <end position="40"/>
    </location>
</feature>
<keyword evidence="3" id="KW-1185">Reference proteome</keyword>
<comment type="caution">
    <text evidence="2">The sequence shown here is derived from an EMBL/GenBank/DDBJ whole genome shotgun (WGS) entry which is preliminary data.</text>
</comment>
<proteinExistence type="predicted"/>
<evidence type="ECO:0000313" key="3">
    <source>
        <dbReference type="Proteomes" id="UP000029665"/>
    </source>
</evidence>
<reference evidence="2" key="1">
    <citation type="submission" date="2014-01" db="EMBL/GenBank/DDBJ databases">
        <title>The genome of the white-rot fungus Pycnoporus cinnabarinus: a basidiomycete model with a versatile arsenal for lignocellulosic biomass breakdown.</title>
        <authorList>
            <person name="Levasseur A."/>
            <person name="Lomascolo A."/>
            <person name="Ruiz-Duenas F.J."/>
            <person name="Uzan E."/>
            <person name="Piumi F."/>
            <person name="Kues U."/>
            <person name="Ram A.F.J."/>
            <person name="Murat C."/>
            <person name="Haon M."/>
            <person name="Benoit I."/>
            <person name="Arfi Y."/>
            <person name="Chevret D."/>
            <person name="Drula E."/>
            <person name="Kwon M.J."/>
            <person name="Gouret P."/>
            <person name="Lesage-Meessen L."/>
            <person name="Lombard V."/>
            <person name="Mariette J."/>
            <person name="Noirot C."/>
            <person name="Park J."/>
            <person name="Patyshakuliyeva A."/>
            <person name="Wieneger R.A.B."/>
            <person name="Wosten H.A.B."/>
            <person name="Martin F."/>
            <person name="Coutinho P.M."/>
            <person name="de Vries R."/>
            <person name="Martinez A.T."/>
            <person name="Klopp C."/>
            <person name="Pontarotti P."/>
            <person name="Henrissat B."/>
            <person name="Record E."/>
        </authorList>
    </citation>
    <scope>NUCLEOTIDE SEQUENCE [LARGE SCALE GENOMIC DNA]</scope>
    <source>
        <strain evidence="2">BRFM137</strain>
    </source>
</reference>
<gene>
    <name evidence="2" type="ORF">BN946_scf184962.g45</name>
</gene>
<dbReference type="HOGENOM" id="CLU_2360799_0_0_1"/>
<sequence length="96" mass="10577">MPPPPSKGKKRASSTHDVPGDAGPSSSKRPREDSIVKPDPGEDEDDEDEVTFLRMAMLQRRLEEAEAARRSRVVVKREVSPIRVPAASSQEVIDLT</sequence>